<protein>
    <submittedName>
        <fullName evidence="2">RNase HII</fullName>
    </submittedName>
</protein>
<evidence type="ECO:0000313" key="3">
    <source>
        <dbReference type="Proteomes" id="UP000198642"/>
    </source>
</evidence>
<gene>
    <name evidence="2" type="ORF">SAMN04488072_109155</name>
</gene>
<organism evidence="2 3">
    <name type="scientific">Lentibacillus halodurans</name>
    <dbReference type="NCBI Taxonomy" id="237679"/>
    <lineage>
        <taxon>Bacteria</taxon>
        <taxon>Bacillati</taxon>
        <taxon>Bacillota</taxon>
        <taxon>Bacilli</taxon>
        <taxon>Bacillales</taxon>
        <taxon>Bacillaceae</taxon>
        <taxon>Lentibacillus</taxon>
    </lineage>
</organism>
<keyword evidence="1" id="KW-0175">Coiled coil</keyword>
<dbReference type="RefSeq" id="WP_211772925.1">
    <property type="nucleotide sequence ID" value="NZ_FOJW01000009.1"/>
</dbReference>
<reference evidence="2 3" key="1">
    <citation type="submission" date="2016-10" db="EMBL/GenBank/DDBJ databases">
        <authorList>
            <person name="de Groot N.N."/>
        </authorList>
    </citation>
    <scope>NUCLEOTIDE SEQUENCE [LARGE SCALE GENOMIC DNA]</scope>
    <source>
        <strain evidence="2 3">CGMCC 1.3702</strain>
    </source>
</reference>
<evidence type="ECO:0000256" key="1">
    <source>
        <dbReference type="SAM" id="Coils"/>
    </source>
</evidence>
<dbReference type="AlphaFoldDB" id="A0A1I0Z4P2"/>
<sequence length="83" mass="9901">MEQQSIAVLKQLFEADKLDETYINKLKSDERKGVQQLIERYERQQLKEKALEENFIRMSQYEQKRYAEGCHYIAGMDEAGRVI</sequence>
<feature type="coiled-coil region" evidence="1">
    <location>
        <begin position="24"/>
        <end position="54"/>
    </location>
</feature>
<name>A0A1I0Z4P2_9BACI</name>
<evidence type="ECO:0000313" key="2">
    <source>
        <dbReference type="EMBL" id="SFB20362.1"/>
    </source>
</evidence>
<keyword evidence="3" id="KW-1185">Reference proteome</keyword>
<dbReference type="STRING" id="237679.SAMN04488072_109155"/>
<accession>A0A1I0Z4P2</accession>
<dbReference type="Proteomes" id="UP000198642">
    <property type="component" value="Unassembled WGS sequence"/>
</dbReference>
<dbReference type="EMBL" id="FOJW01000009">
    <property type="protein sequence ID" value="SFB20362.1"/>
    <property type="molecule type" value="Genomic_DNA"/>
</dbReference>
<proteinExistence type="predicted"/>